<evidence type="ECO:0000313" key="13">
    <source>
        <dbReference type="Proteomes" id="UP000177383"/>
    </source>
</evidence>
<dbReference type="GO" id="GO:0048038">
    <property type="term" value="F:quinone binding"/>
    <property type="evidence" value="ECO:0007669"/>
    <property type="project" value="UniProtKB-KW"/>
</dbReference>
<dbReference type="STRING" id="1798375.A2773_03210"/>
<dbReference type="InterPro" id="IPR038354">
    <property type="entry name" value="VKOR_sf"/>
</dbReference>
<dbReference type="GO" id="GO:0016020">
    <property type="term" value="C:membrane"/>
    <property type="evidence" value="ECO:0007669"/>
    <property type="project" value="UniProtKB-SubCell"/>
</dbReference>
<reference evidence="12 13" key="1">
    <citation type="journal article" date="2016" name="Nat. Commun.">
        <title>Thousands of microbial genomes shed light on interconnected biogeochemical processes in an aquifer system.</title>
        <authorList>
            <person name="Anantharaman K."/>
            <person name="Brown C.T."/>
            <person name="Hug L.A."/>
            <person name="Sharon I."/>
            <person name="Castelle C.J."/>
            <person name="Probst A.J."/>
            <person name="Thomas B.C."/>
            <person name="Singh A."/>
            <person name="Wilkins M.J."/>
            <person name="Karaoz U."/>
            <person name="Brodie E.L."/>
            <person name="Williams K.H."/>
            <person name="Hubbard S.S."/>
            <person name="Banfield J.F."/>
        </authorList>
    </citation>
    <scope>NUCLEOTIDE SEQUENCE [LARGE SCALE GENOMIC DNA]</scope>
</reference>
<sequence>MSQTKVIAKSIFYNRIIFFLSIIGFFIAIYVLQSFLRGSSIICVNSGCEIVRKSSSSYPFGIPVPAFGLLGYAFLILLSFVRTTATNKNFIYGQLGIATFGILFLGWFTYTEIFVIKAICTWCAISAVNMAIIFVLALLTARREIFNK</sequence>
<evidence type="ECO:0000256" key="8">
    <source>
        <dbReference type="ARBA" id="ARBA00023157"/>
    </source>
</evidence>
<feature type="domain" description="Vitamin K epoxide reductase" evidence="11">
    <location>
        <begin position="10"/>
        <end position="141"/>
    </location>
</feature>
<dbReference type="Gene3D" id="1.20.1440.130">
    <property type="entry name" value="VKOR domain"/>
    <property type="match status" value="1"/>
</dbReference>
<feature type="transmembrane region" description="Helical" evidence="10">
    <location>
        <begin position="90"/>
        <end position="108"/>
    </location>
</feature>
<keyword evidence="4" id="KW-0874">Quinone</keyword>
<evidence type="ECO:0000256" key="6">
    <source>
        <dbReference type="ARBA" id="ARBA00023002"/>
    </source>
</evidence>
<dbReference type="Pfam" id="PF07884">
    <property type="entry name" value="VKOR"/>
    <property type="match status" value="1"/>
</dbReference>
<feature type="transmembrane region" description="Helical" evidence="10">
    <location>
        <begin position="60"/>
        <end position="78"/>
    </location>
</feature>
<evidence type="ECO:0000256" key="2">
    <source>
        <dbReference type="ARBA" id="ARBA00006214"/>
    </source>
</evidence>
<keyword evidence="7 10" id="KW-0472">Membrane</keyword>
<evidence type="ECO:0000256" key="9">
    <source>
        <dbReference type="ARBA" id="ARBA00023284"/>
    </source>
</evidence>
<dbReference type="CDD" id="cd12916">
    <property type="entry name" value="VKOR_1"/>
    <property type="match status" value="1"/>
</dbReference>
<dbReference type="GO" id="GO:0016491">
    <property type="term" value="F:oxidoreductase activity"/>
    <property type="evidence" value="ECO:0007669"/>
    <property type="project" value="UniProtKB-KW"/>
</dbReference>
<keyword evidence="9" id="KW-0676">Redox-active center</keyword>
<dbReference type="Proteomes" id="UP000177383">
    <property type="component" value="Unassembled WGS sequence"/>
</dbReference>
<name>A0A1F5ZM37_9BACT</name>
<dbReference type="InterPro" id="IPR044698">
    <property type="entry name" value="VKOR/LTO1"/>
</dbReference>
<evidence type="ECO:0000259" key="11">
    <source>
        <dbReference type="SMART" id="SM00756"/>
    </source>
</evidence>
<keyword evidence="5 10" id="KW-1133">Transmembrane helix</keyword>
<organism evidence="12 13">
    <name type="scientific">Candidatus Gottesmanbacteria bacterium RIFCSPHIGHO2_01_FULL_39_10</name>
    <dbReference type="NCBI Taxonomy" id="1798375"/>
    <lineage>
        <taxon>Bacteria</taxon>
        <taxon>Candidatus Gottesmaniibacteriota</taxon>
    </lineage>
</organism>
<dbReference type="AlphaFoldDB" id="A0A1F5ZM37"/>
<evidence type="ECO:0000256" key="7">
    <source>
        <dbReference type="ARBA" id="ARBA00023136"/>
    </source>
</evidence>
<feature type="transmembrane region" description="Helical" evidence="10">
    <location>
        <begin position="114"/>
        <end position="139"/>
    </location>
</feature>
<keyword evidence="6" id="KW-0560">Oxidoreductase</keyword>
<comment type="subcellular location">
    <subcellularLocation>
        <location evidence="1">Membrane</location>
        <topology evidence="1">Multi-pass membrane protein</topology>
    </subcellularLocation>
</comment>
<evidence type="ECO:0000256" key="5">
    <source>
        <dbReference type="ARBA" id="ARBA00022989"/>
    </source>
</evidence>
<evidence type="ECO:0000256" key="4">
    <source>
        <dbReference type="ARBA" id="ARBA00022719"/>
    </source>
</evidence>
<keyword evidence="8" id="KW-1015">Disulfide bond</keyword>
<comment type="similarity">
    <text evidence="2">Belongs to the VKOR family.</text>
</comment>
<evidence type="ECO:0000256" key="3">
    <source>
        <dbReference type="ARBA" id="ARBA00022692"/>
    </source>
</evidence>
<evidence type="ECO:0000256" key="1">
    <source>
        <dbReference type="ARBA" id="ARBA00004141"/>
    </source>
</evidence>
<comment type="caution">
    <text evidence="12">The sequence shown here is derived from an EMBL/GenBank/DDBJ whole genome shotgun (WGS) entry which is preliminary data.</text>
</comment>
<protein>
    <recommendedName>
        <fullName evidence="11">Vitamin K epoxide reductase domain-containing protein</fullName>
    </recommendedName>
</protein>
<feature type="transmembrane region" description="Helical" evidence="10">
    <location>
        <begin position="12"/>
        <end position="32"/>
    </location>
</feature>
<dbReference type="SMART" id="SM00756">
    <property type="entry name" value="VKc"/>
    <property type="match status" value="1"/>
</dbReference>
<evidence type="ECO:0000313" key="12">
    <source>
        <dbReference type="EMBL" id="OGG13491.1"/>
    </source>
</evidence>
<proteinExistence type="inferred from homology"/>
<dbReference type="InterPro" id="IPR012932">
    <property type="entry name" value="VKOR"/>
</dbReference>
<evidence type="ECO:0000256" key="10">
    <source>
        <dbReference type="SAM" id="Phobius"/>
    </source>
</evidence>
<keyword evidence="3 10" id="KW-0812">Transmembrane</keyword>
<gene>
    <name evidence="12" type="ORF">A2773_03210</name>
</gene>
<accession>A0A1F5ZM37</accession>
<dbReference type="EMBL" id="MFJE01000051">
    <property type="protein sequence ID" value="OGG13491.1"/>
    <property type="molecule type" value="Genomic_DNA"/>
</dbReference>